<reference evidence="2 3" key="1">
    <citation type="submission" date="2016-01" db="EMBL/GenBank/DDBJ databases">
        <authorList>
            <person name="Regsiter A."/>
            <person name="william w."/>
        </authorList>
    </citation>
    <scope>NUCLEOTIDE SEQUENCE [LARGE SCALE GENOMIC DNA]</scope>
    <source>
        <strain evidence="2 3">CFBP 5494</strain>
    </source>
</reference>
<organism evidence="2 3">
    <name type="scientific">Agrobacterium genomosp. 2 str. CFBP 5494</name>
    <dbReference type="NCBI Taxonomy" id="1183436"/>
    <lineage>
        <taxon>Bacteria</taxon>
        <taxon>Pseudomonadati</taxon>
        <taxon>Pseudomonadota</taxon>
        <taxon>Alphaproteobacteria</taxon>
        <taxon>Hyphomicrobiales</taxon>
        <taxon>Rhizobiaceae</taxon>
        <taxon>Rhizobium/Agrobacterium group</taxon>
        <taxon>Agrobacterium</taxon>
        <taxon>Agrobacterium tumefaciens complex</taxon>
    </lineage>
</organism>
<accession>A0A9W5B4Z3</accession>
<dbReference type="Proteomes" id="UP000191933">
    <property type="component" value="Unassembled WGS sequence"/>
</dbReference>
<evidence type="ECO:0000313" key="2">
    <source>
        <dbReference type="EMBL" id="CUW98888.1"/>
    </source>
</evidence>
<sequence>MAPRGHQATVTIVVREHGDLTEADGAPGILGTGRARNGGSSRSV</sequence>
<name>A0A9W5B4Z3_9HYPH</name>
<keyword evidence="3" id="KW-1185">Reference proteome</keyword>
<feature type="region of interest" description="Disordered" evidence="1">
    <location>
        <begin position="19"/>
        <end position="44"/>
    </location>
</feature>
<evidence type="ECO:0000313" key="3">
    <source>
        <dbReference type="Proteomes" id="UP000191933"/>
    </source>
</evidence>
<comment type="caution">
    <text evidence="2">The sequence shown here is derived from an EMBL/GenBank/DDBJ whole genome shotgun (WGS) entry which is preliminary data.</text>
</comment>
<evidence type="ECO:0000256" key="1">
    <source>
        <dbReference type="SAM" id="MobiDB-lite"/>
    </source>
</evidence>
<gene>
    <name evidence="2" type="ORF">AGR2A_Lc60165</name>
</gene>
<dbReference type="AlphaFoldDB" id="A0A9W5B4Z3"/>
<protein>
    <submittedName>
        <fullName evidence="2">Uncharacterized protein</fullName>
    </submittedName>
</protein>
<dbReference type="EMBL" id="FBVY01000035">
    <property type="protein sequence ID" value="CUW98888.1"/>
    <property type="molecule type" value="Genomic_DNA"/>
</dbReference>
<proteinExistence type="predicted"/>